<feature type="transmembrane region" description="Helical" evidence="2">
    <location>
        <begin position="98"/>
        <end position="124"/>
    </location>
</feature>
<evidence type="ECO:0000256" key="1">
    <source>
        <dbReference type="SAM" id="MobiDB-lite"/>
    </source>
</evidence>
<organism evidence="3 4">
    <name type="scientific">Dreissena polymorpha</name>
    <name type="common">Zebra mussel</name>
    <name type="synonym">Mytilus polymorpha</name>
    <dbReference type="NCBI Taxonomy" id="45954"/>
    <lineage>
        <taxon>Eukaryota</taxon>
        <taxon>Metazoa</taxon>
        <taxon>Spiralia</taxon>
        <taxon>Lophotrochozoa</taxon>
        <taxon>Mollusca</taxon>
        <taxon>Bivalvia</taxon>
        <taxon>Autobranchia</taxon>
        <taxon>Heteroconchia</taxon>
        <taxon>Euheterodonta</taxon>
        <taxon>Imparidentia</taxon>
        <taxon>Neoheterodontei</taxon>
        <taxon>Myida</taxon>
        <taxon>Dreissenoidea</taxon>
        <taxon>Dreissenidae</taxon>
        <taxon>Dreissena</taxon>
    </lineage>
</organism>
<reference evidence="3" key="2">
    <citation type="submission" date="2020-11" db="EMBL/GenBank/DDBJ databases">
        <authorList>
            <person name="McCartney M.A."/>
            <person name="Auch B."/>
            <person name="Kono T."/>
            <person name="Mallez S."/>
            <person name="Becker A."/>
            <person name="Gohl D.M."/>
            <person name="Silverstein K.A.T."/>
            <person name="Koren S."/>
            <person name="Bechman K.B."/>
            <person name="Herman A."/>
            <person name="Abrahante J.E."/>
            <person name="Garbe J."/>
        </authorList>
    </citation>
    <scope>NUCLEOTIDE SEQUENCE</scope>
    <source>
        <strain evidence="3">Duluth1</strain>
        <tissue evidence="3">Whole animal</tissue>
    </source>
</reference>
<evidence type="ECO:0000256" key="2">
    <source>
        <dbReference type="SAM" id="Phobius"/>
    </source>
</evidence>
<feature type="region of interest" description="Disordered" evidence="1">
    <location>
        <begin position="1"/>
        <end position="50"/>
    </location>
</feature>
<dbReference type="AlphaFoldDB" id="A0A9D4FA60"/>
<comment type="caution">
    <text evidence="3">The sequence shown here is derived from an EMBL/GenBank/DDBJ whole genome shotgun (WGS) entry which is preliminary data.</text>
</comment>
<evidence type="ECO:0000313" key="3">
    <source>
        <dbReference type="EMBL" id="KAH3792855.1"/>
    </source>
</evidence>
<accession>A0A9D4FA60</accession>
<keyword evidence="4" id="KW-1185">Reference proteome</keyword>
<protein>
    <submittedName>
        <fullName evidence="3">Uncharacterized protein</fullName>
    </submittedName>
</protein>
<dbReference type="Proteomes" id="UP000828390">
    <property type="component" value="Unassembled WGS sequence"/>
</dbReference>
<reference evidence="3" key="1">
    <citation type="journal article" date="2019" name="bioRxiv">
        <title>The Genome of the Zebra Mussel, Dreissena polymorpha: A Resource for Invasive Species Research.</title>
        <authorList>
            <person name="McCartney M.A."/>
            <person name="Auch B."/>
            <person name="Kono T."/>
            <person name="Mallez S."/>
            <person name="Zhang Y."/>
            <person name="Obille A."/>
            <person name="Becker A."/>
            <person name="Abrahante J.E."/>
            <person name="Garbe J."/>
            <person name="Badalamenti J.P."/>
            <person name="Herman A."/>
            <person name="Mangelson H."/>
            <person name="Liachko I."/>
            <person name="Sullivan S."/>
            <person name="Sone E.D."/>
            <person name="Koren S."/>
            <person name="Silverstein K.A.T."/>
            <person name="Beckman K.B."/>
            <person name="Gohl D.M."/>
        </authorList>
    </citation>
    <scope>NUCLEOTIDE SEQUENCE</scope>
    <source>
        <strain evidence="3">Duluth1</strain>
        <tissue evidence="3">Whole animal</tissue>
    </source>
</reference>
<evidence type="ECO:0000313" key="4">
    <source>
        <dbReference type="Proteomes" id="UP000828390"/>
    </source>
</evidence>
<dbReference type="EMBL" id="JAIWYP010000007">
    <property type="protein sequence ID" value="KAH3792855.1"/>
    <property type="molecule type" value="Genomic_DNA"/>
</dbReference>
<sequence>MPSDTEDKQAETFSEFDDMSSMAEPGGSNLDDVRSEPGGSNLDDLRSEPDVGMINENPPIASGVMQIIMTVKSQLFLAPRLLLREVFYVPHYSSGGHIVFALSVGWLVCWFAPTLTFAITFAILKIAT</sequence>
<name>A0A9D4FA60_DREPO</name>
<keyword evidence="2" id="KW-1133">Transmembrane helix</keyword>
<feature type="compositionally biased region" description="Basic and acidic residues" evidence="1">
    <location>
        <begin position="1"/>
        <end position="10"/>
    </location>
</feature>
<proteinExistence type="predicted"/>
<keyword evidence="2" id="KW-0812">Transmembrane</keyword>
<keyword evidence="2" id="KW-0472">Membrane</keyword>
<gene>
    <name evidence="3" type="ORF">DPMN_146354</name>
</gene>